<keyword evidence="8" id="KW-0325">Glycoprotein</keyword>
<dbReference type="PANTHER" id="PTHR11802:SF259">
    <property type="entry name" value="SERINE CARBOXYPEPTIDASE-LIKE 48"/>
    <property type="match status" value="1"/>
</dbReference>
<dbReference type="EMBL" id="NQVE01000215">
    <property type="protein sequence ID" value="RAL37499.1"/>
    <property type="molecule type" value="Genomic_DNA"/>
</dbReference>
<reference evidence="10 11" key="1">
    <citation type="submission" date="2018-06" db="EMBL/GenBank/DDBJ databases">
        <title>The Genome of Cuscuta australis (Dodder) Provides Insight into the Evolution of Plant Parasitism.</title>
        <authorList>
            <person name="Liu H."/>
        </authorList>
    </citation>
    <scope>NUCLEOTIDE SEQUENCE [LARGE SCALE GENOMIC DNA]</scope>
    <source>
        <strain evidence="11">cv. Yunnan</strain>
        <tissue evidence="10">Vines</tissue>
    </source>
</reference>
<dbReference type="InterPro" id="IPR018202">
    <property type="entry name" value="Ser_caboxypep_ser_AS"/>
</dbReference>
<dbReference type="GO" id="GO:0005773">
    <property type="term" value="C:vacuole"/>
    <property type="evidence" value="ECO:0007669"/>
    <property type="project" value="TreeGrafter"/>
</dbReference>
<evidence type="ECO:0000256" key="6">
    <source>
        <dbReference type="ARBA" id="ARBA00022729"/>
    </source>
</evidence>
<dbReference type="PROSITE" id="PS00560">
    <property type="entry name" value="CARBOXYPEPT_SER_HIS"/>
    <property type="match status" value="1"/>
</dbReference>
<keyword evidence="5 9" id="KW-0645">Protease</keyword>
<dbReference type="PANTHER" id="PTHR11802">
    <property type="entry name" value="SERINE PROTEASE FAMILY S10 SERINE CARBOXYPEPTIDASE"/>
    <property type="match status" value="1"/>
</dbReference>
<dbReference type="InterPro" id="IPR033124">
    <property type="entry name" value="Ser_caboxypep_his_AS"/>
</dbReference>
<evidence type="ECO:0000256" key="7">
    <source>
        <dbReference type="ARBA" id="ARBA00022801"/>
    </source>
</evidence>
<keyword evidence="3" id="KW-0964">Secreted</keyword>
<dbReference type="GO" id="GO:0006508">
    <property type="term" value="P:proteolysis"/>
    <property type="evidence" value="ECO:0007669"/>
    <property type="project" value="UniProtKB-KW"/>
</dbReference>
<dbReference type="AlphaFoldDB" id="A0A328CZK2"/>
<protein>
    <recommendedName>
        <fullName evidence="9">Carboxypeptidase</fullName>
        <ecNumber evidence="9">3.4.16.-</ecNumber>
    </recommendedName>
</protein>
<dbReference type="GO" id="GO:0004185">
    <property type="term" value="F:serine-type carboxypeptidase activity"/>
    <property type="evidence" value="ECO:0007669"/>
    <property type="project" value="UniProtKB-UniRule"/>
</dbReference>
<dbReference type="Proteomes" id="UP000249390">
    <property type="component" value="Unassembled WGS sequence"/>
</dbReference>
<gene>
    <name evidence="10" type="ORF">DM860_000193</name>
</gene>
<proteinExistence type="inferred from homology"/>
<organism evidence="10 11">
    <name type="scientific">Cuscuta australis</name>
    <dbReference type="NCBI Taxonomy" id="267555"/>
    <lineage>
        <taxon>Eukaryota</taxon>
        <taxon>Viridiplantae</taxon>
        <taxon>Streptophyta</taxon>
        <taxon>Embryophyta</taxon>
        <taxon>Tracheophyta</taxon>
        <taxon>Spermatophyta</taxon>
        <taxon>Magnoliopsida</taxon>
        <taxon>eudicotyledons</taxon>
        <taxon>Gunneridae</taxon>
        <taxon>Pentapetalae</taxon>
        <taxon>asterids</taxon>
        <taxon>lamiids</taxon>
        <taxon>Solanales</taxon>
        <taxon>Convolvulaceae</taxon>
        <taxon>Cuscuteae</taxon>
        <taxon>Cuscuta</taxon>
        <taxon>Cuscuta subgen. Grammica</taxon>
        <taxon>Cuscuta sect. Cleistogrammica</taxon>
    </lineage>
</organism>
<evidence type="ECO:0000256" key="1">
    <source>
        <dbReference type="ARBA" id="ARBA00004613"/>
    </source>
</evidence>
<dbReference type="InterPro" id="IPR029058">
    <property type="entry name" value="AB_hydrolase_fold"/>
</dbReference>
<evidence type="ECO:0000313" key="11">
    <source>
        <dbReference type="Proteomes" id="UP000249390"/>
    </source>
</evidence>
<evidence type="ECO:0000256" key="8">
    <source>
        <dbReference type="ARBA" id="ARBA00023180"/>
    </source>
</evidence>
<keyword evidence="11" id="KW-1185">Reference proteome</keyword>
<sequence>MVEWWALALFYENGPFQIAKNMSLVWNYYGWDKVSNIIYIDQPTGTGFSYSSSPEDIRHDENGISKDLYAFLQEFLKAHPEFAKNELYITGESYAGHYIPALASRIHQANKMKQGIRINLKGMAIGNGMTNPELQYAAYPDFALTQKLITESLYHNLTLLVPGCQEVVRQCNKNMDGGKSCLSAYKCKDIYYLIKKNMGNKNRYDIRKTCEGGFSSLCYDFSGVETLLNDTSVKRALGVNEHIDFVSCSETVFDAMASDWFKDQSHRIPLLLEDGIKLLVYAGEYDFICNWLGNSRWVEALEWSGKRGFAGAPNTSFVVDGEEKGTMKSYGALAFLKVHDAGHLVPMDQPKASLEMLQRWMQSQL</sequence>
<dbReference type="InterPro" id="IPR001563">
    <property type="entry name" value="Peptidase_S10"/>
</dbReference>
<comment type="caution">
    <text evidence="10">The sequence shown here is derived from an EMBL/GenBank/DDBJ whole genome shotgun (WGS) entry which is preliminary data.</text>
</comment>
<evidence type="ECO:0000256" key="9">
    <source>
        <dbReference type="RuleBase" id="RU361156"/>
    </source>
</evidence>
<keyword evidence="7 9" id="KW-0378">Hydrolase</keyword>
<evidence type="ECO:0000256" key="5">
    <source>
        <dbReference type="ARBA" id="ARBA00022670"/>
    </source>
</evidence>
<evidence type="ECO:0000256" key="3">
    <source>
        <dbReference type="ARBA" id="ARBA00022525"/>
    </source>
</evidence>
<accession>A0A328CZK2</accession>
<name>A0A328CZK2_9ASTE</name>
<dbReference type="Pfam" id="PF00450">
    <property type="entry name" value="Peptidase_S10"/>
    <property type="match status" value="1"/>
</dbReference>
<evidence type="ECO:0000256" key="2">
    <source>
        <dbReference type="ARBA" id="ARBA00009431"/>
    </source>
</evidence>
<dbReference type="Gene3D" id="3.40.50.1820">
    <property type="entry name" value="alpha/beta hydrolase"/>
    <property type="match status" value="1"/>
</dbReference>
<dbReference type="SUPFAM" id="SSF53474">
    <property type="entry name" value="alpha/beta-Hydrolases"/>
    <property type="match status" value="1"/>
</dbReference>
<dbReference type="GO" id="GO:0005576">
    <property type="term" value="C:extracellular region"/>
    <property type="evidence" value="ECO:0007669"/>
    <property type="project" value="UniProtKB-SubCell"/>
</dbReference>
<evidence type="ECO:0000256" key="4">
    <source>
        <dbReference type="ARBA" id="ARBA00022645"/>
    </source>
</evidence>
<dbReference type="PROSITE" id="PS00131">
    <property type="entry name" value="CARBOXYPEPT_SER_SER"/>
    <property type="match status" value="1"/>
</dbReference>
<comment type="subcellular location">
    <subcellularLocation>
        <location evidence="1">Secreted</location>
    </subcellularLocation>
</comment>
<keyword evidence="4 9" id="KW-0121">Carboxypeptidase</keyword>
<evidence type="ECO:0000313" key="10">
    <source>
        <dbReference type="EMBL" id="RAL37499.1"/>
    </source>
</evidence>
<comment type="similarity">
    <text evidence="2 9">Belongs to the peptidase S10 family.</text>
</comment>
<keyword evidence="6" id="KW-0732">Signal</keyword>
<dbReference type="EC" id="3.4.16.-" evidence="9"/>
<dbReference type="PRINTS" id="PR00724">
    <property type="entry name" value="CRBOXYPTASEC"/>
</dbReference>